<reference evidence="1" key="1">
    <citation type="submission" date="2020-02" db="EMBL/GenBank/DDBJ databases">
        <authorList>
            <person name="Hu X."/>
            <person name="Yuan Z."/>
            <person name="Cheng J."/>
            <person name="Geng P."/>
        </authorList>
    </citation>
    <scope>NUCLEOTIDE SEQUENCE</scope>
    <source>
        <strain evidence="1">SSII-1</strain>
        <plasmid evidence="1">pSSII-1</plasmid>
    </source>
</reference>
<evidence type="ECO:0000313" key="1">
    <source>
        <dbReference type="EMBL" id="QIS31272.1"/>
    </source>
</evidence>
<dbReference type="AlphaFoldDB" id="A0A6G9ZZR0"/>
<dbReference type="EMBL" id="MT075580">
    <property type="protein sequence ID" value="QIS31272.1"/>
    <property type="molecule type" value="Genomic_DNA"/>
</dbReference>
<proteinExistence type="predicted"/>
<name>A0A6G9ZZR0_LYSSH</name>
<protein>
    <submittedName>
        <fullName evidence="1">Uncharacterized protein</fullName>
    </submittedName>
</protein>
<geneLocation type="plasmid" evidence="1">
    <name>pSSII-1</name>
</geneLocation>
<accession>A0A6G9ZZR0</accession>
<sequence length="59" mass="6689">MGIFNPDNKGIIKISSIGNTRLSSLTDDFMKRLGYVRCDKDGTPLIKPLISKDYLKMLR</sequence>
<keyword evidence="1" id="KW-0614">Plasmid</keyword>
<organism evidence="1">
    <name type="scientific">Lysinibacillus sphaericus</name>
    <name type="common">Bacillus sphaericus</name>
    <dbReference type="NCBI Taxonomy" id="1421"/>
    <lineage>
        <taxon>Bacteria</taxon>
        <taxon>Bacillati</taxon>
        <taxon>Bacillota</taxon>
        <taxon>Bacilli</taxon>
        <taxon>Bacillales</taxon>
        <taxon>Bacillaceae</taxon>
        <taxon>Lysinibacillus</taxon>
    </lineage>
</organism>
<dbReference type="RefSeq" id="WP_031416905.1">
    <property type="nucleotide sequence ID" value="NZ_MT075580.1"/>
</dbReference>